<keyword evidence="2" id="KW-1185">Reference proteome</keyword>
<proteinExistence type="predicted"/>
<sequence length="90" mass="9939">MGMSNNLEALTTTFMVPSKGNPFRNKMYSSVSCFGIDVKLLAIRKKALTNEVASKSTDNTKNVPAGIHSRYTNMNPLEFKTPQTPSQLLD</sequence>
<protein>
    <submittedName>
        <fullName evidence="1">Uncharacterized protein</fullName>
    </submittedName>
</protein>
<dbReference type="EMBL" id="JACXVP010000006">
    <property type="protein sequence ID" value="KAG5599130.1"/>
    <property type="molecule type" value="Genomic_DNA"/>
</dbReference>
<evidence type="ECO:0000313" key="1">
    <source>
        <dbReference type="EMBL" id="KAG5599130.1"/>
    </source>
</evidence>
<organism evidence="1 2">
    <name type="scientific">Solanum commersonii</name>
    <name type="common">Commerson's wild potato</name>
    <name type="synonym">Commerson's nightshade</name>
    <dbReference type="NCBI Taxonomy" id="4109"/>
    <lineage>
        <taxon>Eukaryota</taxon>
        <taxon>Viridiplantae</taxon>
        <taxon>Streptophyta</taxon>
        <taxon>Embryophyta</taxon>
        <taxon>Tracheophyta</taxon>
        <taxon>Spermatophyta</taxon>
        <taxon>Magnoliopsida</taxon>
        <taxon>eudicotyledons</taxon>
        <taxon>Gunneridae</taxon>
        <taxon>Pentapetalae</taxon>
        <taxon>asterids</taxon>
        <taxon>lamiids</taxon>
        <taxon>Solanales</taxon>
        <taxon>Solanaceae</taxon>
        <taxon>Solanoideae</taxon>
        <taxon>Solaneae</taxon>
        <taxon>Solanum</taxon>
    </lineage>
</organism>
<name>A0A9J5YFU8_SOLCO</name>
<accession>A0A9J5YFU8</accession>
<dbReference type="OrthoDB" id="10301972at2759"/>
<dbReference type="AlphaFoldDB" id="A0A9J5YFU8"/>
<reference evidence="1 2" key="1">
    <citation type="submission" date="2020-09" db="EMBL/GenBank/DDBJ databases">
        <title>De no assembly of potato wild relative species, Solanum commersonii.</title>
        <authorList>
            <person name="Cho K."/>
        </authorList>
    </citation>
    <scope>NUCLEOTIDE SEQUENCE [LARGE SCALE GENOMIC DNA]</scope>
    <source>
        <strain evidence="1">LZ3.2</strain>
        <tissue evidence="1">Leaf</tissue>
    </source>
</reference>
<gene>
    <name evidence="1" type="ORF">H5410_030500</name>
</gene>
<evidence type="ECO:0000313" key="2">
    <source>
        <dbReference type="Proteomes" id="UP000824120"/>
    </source>
</evidence>
<dbReference type="Proteomes" id="UP000824120">
    <property type="component" value="Chromosome 6"/>
</dbReference>
<comment type="caution">
    <text evidence="1">The sequence shown here is derived from an EMBL/GenBank/DDBJ whole genome shotgun (WGS) entry which is preliminary data.</text>
</comment>